<organism evidence="2 3">
    <name type="scientific">Endozoicomonas gorgoniicola</name>
    <dbReference type="NCBI Taxonomy" id="1234144"/>
    <lineage>
        <taxon>Bacteria</taxon>
        <taxon>Pseudomonadati</taxon>
        <taxon>Pseudomonadota</taxon>
        <taxon>Gammaproteobacteria</taxon>
        <taxon>Oceanospirillales</taxon>
        <taxon>Endozoicomonadaceae</taxon>
        <taxon>Endozoicomonas</taxon>
    </lineage>
</organism>
<dbReference type="Proteomes" id="UP001209854">
    <property type="component" value="Unassembled WGS sequence"/>
</dbReference>
<dbReference type="RefSeq" id="WP_265442371.1">
    <property type="nucleotide sequence ID" value="NZ_JAPFCC010000001.1"/>
</dbReference>
<reference evidence="2 3" key="1">
    <citation type="submission" date="2022-10" db="EMBL/GenBank/DDBJ databases">
        <title>High-quality genome sequences of two octocoral-associated bacteria, Endozoicomonas euniceicola EF212 and Endozoicomonas gorgoniicola PS125.</title>
        <authorList>
            <person name="Chiou Y.-J."/>
            <person name="Chen Y.-H."/>
        </authorList>
    </citation>
    <scope>NUCLEOTIDE SEQUENCE [LARGE SCALE GENOMIC DNA]</scope>
    <source>
        <strain evidence="2 3">PS125</strain>
    </source>
</reference>
<evidence type="ECO:0000313" key="3">
    <source>
        <dbReference type="Proteomes" id="UP001209854"/>
    </source>
</evidence>
<keyword evidence="3" id="KW-1185">Reference proteome</keyword>
<gene>
    <name evidence="2" type="ORF">NX722_19380</name>
</gene>
<feature type="compositionally biased region" description="Basic and acidic residues" evidence="1">
    <location>
        <begin position="210"/>
        <end position="239"/>
    </location>
</feature>
<evidence type="ECO:0000256" key="1">
    <source>
        <dbReference type="SAM" id="MobiDB-lite"/>
    </source>
</evidence>
<accession>A0ABT3MZD9</accession>
<evidence type="ECO:0000313" key="2">
    <source>
        <dbReference type="EMBL" id="MCW7554739.1"/>
    </source>
</evidence>
<feature type="compositionally biased region" description="Basic residues" evidence="1">
    <location>
        <begin position="244"/>
        <end position="256"/>
    </location>
</feature>
<dbReference type="EMBL" id="JAPFCC010000001">
    <property type="protein sequence ID" value="MCW7554739.1"/>
    <property type="molecule type" value="Genomic_DNA"/>
</dbReference>
<name>A0ABT3MZD9_9GAMM</name>
<feature type="region of interest" description="Disordered" evidence="1">
    <location>
        <begin position="210"/>
        <end position="257"/>
    </location>
</feature>
<proteinExistence type="predicted"/>
<sequence length="296" mass="33130">MLLLLFAHPVIATMEGLNQVDFFGAGNSKGKTLIITFMPDIPIYLISDGNRDHMPAERPRDIEKFLPVTYIPEAAPKPSLFEEIDWATMFAFSSRFANSVQAIPRGSVHNDLQFAAEDPLFGRVSGHTFRFDRYQTLRNSSMRFIRLIFLQQGASTESETHSIYIDLLAAETQTDNPTHLPFVVHGVQFNRNGELFDGFRTDYHIASMMKAREQAQQKRDSDGDQSKKDPEPASKKDPPEGSSPKKRKTGSNKRHWYFGSGGDGGGNVCSMVQFFIAAVLLSIPSGQKVLFHPDKA</sequence>
<protein>
    <submittedName>
        <fullName evidence="2">Uncharacterized protein</fullName>
    </submittedName>
</protein>
<comment type="caution">
    <text evidence="2">The sequence shown here is derived from an EMBL/GenBank/DDBJ whole genome shotgun (WGS) entry which is preliminary data.</text>
</comment>